<keyword evidence="4" id="KW-1133">Transmembrane helix</keyword>
<feature type="compositionally biased region" description="Low complexity" evidence="3">
    <location>
        <begin position="456"/>
        <end position="466"/>
    </location>
</feature>
<name>A0A9P9A8G5_9PEZI</name>
<feature type="compositionally biased region" description="Polar residues" evidence="3">
    <location>
        <begin position="440"/>
        <end position="455"/>
    </location>
</feature>
<feature type="region of interest" description="Disordered" evidence="3">
    <location>
        <begin position="431"/>
        <end position="466"/>
    </location>
</feature>
<reference evidence="6" key="1">
    <citation type="journal article" date="2021" name="Nat. Commun.">
        <title>Genetic determinants of endophytism in the Arabidopsis root mycobiome.</title>
        <authorList>
            <person name="Mesny F."/>
            <person name="Miyauchi S."/>
            <person name="Thiergart T."/>
            <person name="Pickel B."/>
            <person name="Atanasova L."/>
            <person name="Karlsson M."/>
            <person name="Huettel B."/>
            <person name="Barry K.W."/>
            <person name="Haridas S."/>
            <person name="Chen C."/>
            <person name="Bauer D."/>
            <person name="Andreopoulos W."/>
            <person name="Pangilinan J."/>
            <person name="LaButti K."/>
            <person name="Riley R."/>
            <person name="Lipzen A."/>
            <person name="Clum A."/>
            <person name="Drula E."/>
            <person name="Henrissat B."/>
            <person name="Kohler A."/>
            <person name="Grigoriev I.V."/>
            <person name="Martin F.M."/>
            <person name="Hacquard S."/>
        </authorList>
    </citation>
    <scope>NUCLEOTIDE SEQUENCE</scope>
    <source>
        <strain evidence="6">MPI-SDFR-AT-0117</strain>
    </source>
</reference>
<protein>
    <submittedName>
        <fullName evidence="6">Variant SH3 domain-containing protein</fullName>
    </submittedName>
</protein>
<dbReference type="Gene3D" id="2.30.30.40">
    <property type="entry name" value="SH3 Domains"/>
    <property type="match status" value="1"/>
</dbReference>
<dbReference type="Proteomes" id="UP000770015">
    <property type="component" value="Unassembled WGS sequence"/>
</dbReference>
<proteinExistence type="predicted"/>
<evidence type="ECO:0000256" key="4">
    <source>
        <dbReference type="SAM" id="Phobius"/>
    </source>
</evidence>
<feature type="region of interest" description="Disordered" evidence="3">
    <location>
        <begin position="78"/>
        <end position="143"/>
    </location>
</feature>
<feature type="transmembrane region" description="Helical" evidence="4">
    <location>
        <begin position="201"/>
        <end position="222"/>
    </location>
</feature>
<evidence type="ECO:0000256" key="3">
    <source>
        <dbReference type="SAM" id="MobiDB-lite"/>
    </source>
</evidence>
<organism evidence="6 7">
    <name type="scientific">Plectosphaerella plurivora</name>
    <dbReference type="NCBI Taxonomy" id="936078"/>
    <lineage>
        <taxon>Eukaryota</taxon>
        <taxon>Fungi</taxon>
        <taxon>Dikarya</taxon>
        <taxon>Ascomycota</taxon>
        <taxon>Pezizomycotina</taxon>
        <taxon>Sordariomycetes</taxon>
        <taxon>Hypocreomycetidae</taxon>
        <taxon>Glomerellales</taxon>
        <taxon>Plectosphaerellaceae</taxon>
        <taxon>Plectosphaerella</taxon>
    </lineage>
</organism>
<comment type="caution">
    <text evidence="6">The sequence shown here is derived from an EMBL/GenBank/DDBJ whole genome shotgun (WGS) entry which is preliminary data.</text>
</comment>
<dbReference type="InterPro" id="IPR035521">
    <property type="entry name" value="Fus1_SH3"/>
</dbReference>
<evidence type="ECO:0000313" key="7">
    <source>
        <dbReference type="Proteomes" id="UP000770015"/>
    </source>
</evidence>
<dbReference type="SMART" id="SM00326">
    <property type="entry name" value="SH3"/>
    <property type="match status" value="1"/>
</dbReference>
<dbReference type="NCBIfam" id="TIGR01167">
    <property type="entry name" value="LPXTG_anchor"/>
    <property type="match status" value="1"/>
</dbReference>
<feature type="compositionally biased region" description="Basic and acidic residues" evidence="3">
    <location>
        <begin position="11"/>
        <end position="26"/>
    </location>
</feature>
<dbReference type="PROSITE" id="PS50002">
    <property type="entry name" value="SH3"/>
    <property type="match status" value="1"/>
</dbReference>
<feature type="region of interest" description="Disordered" evidence="3">
    <location>
        <begin position="253"/>
        <end position="273"/>
    </location>
</feature>
<gene>
    <name evidence="6" type="ORF">F5X68DRAFT_42332</name>
</gene>
<dbReference type="InterPro" id="IPR001452">
    <property type="entry name" value="SH3_domain"/>
</dbReference>
<evidence type="ECO:0000313" key="6">
    <source>
        <dbReference type="EMBL" id="KAH6672736.1"/>
    </source>
</evidence>
<dbReference type="AlphaFoldDB" id="A0A9P9A8G5"/>
<keyword evidence="4" id="KW-0472">Membrane</keyword>
<feature type="compositionally biased region" description="Low complexity" evidence="3">
    <location>
        <begin position="177"/>
        <end position="193"/>
    </location>
</feature>
<evidence type="ECO:0000256" key="1">
    <source>
        <dbReference type="ARBA" id="ARBA00022443"/>
    </source>
</evidence>
<feature type="compositionally biased region" description="Basic residues" evidence="3">
    <location>
        <begin position="1"/>
        <end position="10"/>
    </location>
</feature>
<accession>A0A9P9A8G5</accession>
<dbReference type="CDD" id="cd11854">
    <property type="entry name" value="SH3_Fus1p"/>
    <property type="match status" value="1"/>
</dbReference>
<feature type="compositionally biased region" description="Polar residues" evidence="3">
    <location>
        <begin position="713"/>
        <end position="722"/>
    </location>
</feature>
<feature type="region of interest" description="Disordered" evidence="3">
    <location>
        <begin position="528"/>
        <end position="738"/>
    </location>
</feature>
<feature type="compositionally biased region" description="Polar residues" evidence="3">
    <location>
        <begin position="311"/>
        <end position="332"/>
    </location>
</feature>
<feature type="compositionally biased region" description="Polar residues" evidence="3">
    <location>
        <begin position="675"/>
        <end position="686"/>
    </location>
</feature>
<keyword evidence="1 2" id="KW-0728">SH3 domain</keyword>
<dbReference type="OrthoDB" id="5340910at2759"/>
<feature type="region of interest" description="Disordered" evidence="3">
    <location>
        <begin position="1"/>
        <end position="63"/>
    </location>
</feature>
<keyword evidence="4" id="KW-0812">Transmembrane</keyword>
<dbReference type="EMBL" id="JAGSXJ010000027">
    <property type="protein sequence ID" value="KAH6672736.1"/>
    <property type="molecule type" value="Genomic_DNA"/>
</dbReference>
<sequence length="738" mass="75974">MGHSHLHRRGEHAPLMEREEVHEHQARSPQFWEDVGDAWNRFVGKDEEDEEPTSTKARSTAPATIVRTVYQTLTPTFSGSVGGYRTVSDSDDEDKKPSSTKKASETTTYAAGGPVLGTARPTTTAEEDETTTEKIPSVISEPTKSKIESTLAVATSTPSAVLDPTGAINADRVDASISSASSTSVATTESAESGPSTGAKAGIAIGVLAGFLFIGLIAFWLFNRRKKQMEQDQNARDDEKLNPFGNPALVTAAAVPSSSSQRSGPAPRLSLRPVTQFLPNLSLDKRNSKGAQVMLASGPSGGDDRLAPHHAQQNSWERPNTSDSTNPSNPFGNQAERIPTPIMEEPESPHYPSEKPLPAGPTTMAAVPSANSPLAHDGNAMGMAAGVAVGAAAGAVAAGALTRKASIRQDGGPKPLDLTLPPPPIVGAMVGPPSPAGTEFSETSQAGEASPTSEQSAPSSAGAAAIAAAGGPANSMVHRVTLDFKPTMDDELELRTGQVVRLLHEYDDGWALCIRLDRSQQGVVPRTCLSTRPLKARPQNGPGPGPNGAGPNGPGPRNHPGRPNGPGGPGGPPRGPGPKFGPGQRPPQGGPHGGPRGGPQYARGPDPTMMHGRPASPGGRAMSPGPRSQSPGPRFQGPPGGRPQSPSGMGPRSQSPGPRFQGPPGGRARSPSMGPRSQSPAGQSRIPQPSRMGPGGSPPQGSPISPINGRNRAFSNASNASGPPTGPVTRKPVPGSAY</sequence>
<dbReference type="SUPFAM" id="SSF50044">
    <property type="entry name" value="SH3-domain"/>
    <property type="match status" value="1"/>
</dbReference>
<dbReference type="Pfam" id="PF14604">
    <property type="entry name" value="SH3_9"/>
    <property type="match status" value="1"/>
</dbReference>
<feature type="domain" description="SH3" evidence="5">
    <location>
        <begin position="473"/>
        <end position="534"/>
    </location>
</feature>
<feature type="region of interest" description="Disordered" evidence="3">
    <location>
        <begin position="177"/>
        <end position="198"/>
    </location>
</feature>
<feature type="compositionally biased region" description="Low complexity" evidence="3">
    <location>
        <begin position="623"/>
        <end position="662"/>
    </location>
</feature>
<dbReference type="CDD" id="cd12087">
    <property type="entry name" value="TM_EGFR-like"/>
    <property type="match status" value="1"/>
</dbReference>
<evidence type="ECO:0000256" key="2">
    <source>
        <dbReference type="PROSITE-ProRule" id="PRU00192"/>
    </source>
</evidence>
<feature type="region of interest" description="Disordered" evidence="3">
    <location>
        <begin position="293"/>
        <end position="371"/>
    </location>
</feature>
<keyword evidence="7" id="KW-1185">Reference proteome</keyword>
<evidence type="ECO:0000259" key="5">
    <source>
        <dbReference type="PROSITE" id="PS50002"/>
    </source>
</evidence>
<dbReference type="InterPro" id="IPR036028">
    <property type="entry name" value="SH3-like_dom_sf"/>
</dbReference>